<organism evidence="5 6">
    <name type="scientific">Nocardiopsis kunsanensis</name>
    <dbReference type="NCBI Taxonomy" id="141693"/>
    <lineage>
        <taxon>Bacteria</taxon>
        <taxon>Bacillati</taxon>
        <taxon>Actinomycetota</taxon>
        <taxon>Actinomycetes</taxon>
        <taxon>Streptosporangiales</taxon>
        <taxon>Nocardiopsidaceae</taxon>
        <taxon>Nocardiopsis</taxon>
    </lineage>
</organism>
<evidence type="ECO:0000313" key="6">
    <source>
        <dbReference type="Proteomes" id="UP000654947"/>
    </source>
</evidence>
<dbReference type="Pfam" id="PF02801">
    <property type="entry name" value="Ketoacyl-synt_C"/>
    <property type="match status" value="1"/>
</dbReference>
<dbReference type="GO" id="GO:0005737">
    <property type="term" value="C:cytoplasm"/>
    <property type="evidence" value="ECO:0007669"/>
    <property type="project" value="TreeGrafter"/>
</dbReference>
<proteinExistence type="predicted"/>
<dbReference type="Gene3D" id="3.40.47.10">
    <property type="match status" value="1"/>
</dbReference>
<dbReference type="Pfam" id="PF00109">
    <property type="entry name" value="ketoacyl-synt"/>
    <property type="match status" value="1"/>
</dbReference>
<dbReference type="AlphaFoldDB" id="A0A918XKM7"/>
<dbReference type="PANTHER" id="PTHR43775">
    <property type="entry name" value="FATTY ACID SYNTHASE"/>
    <property type="match status" value="1"/>
</dbReference>
<evidence type="ECO:0000256" key="3">
    <source>
        <dbReference type="SAM" id="MobiDB-lite"/>
    </source>
</evidence>
<dbReference type="GO" id="GO:0005886">
    <property type="term" value="C:plasma membrane"/>
    <property type="evidence" value="ECO:0007669"/>
    <property type="project" value="TreeGrafter"/>
</dbReference>
<dbReference type="Gene3D" id="3.40.366.10">
    <property type="entry name" value="Malonyl-Coenzyme A Acyl Carrier Protein, domain 2"/>
    <property type="match status" value="1"/>
</dbReference>
<dbReference type="CDD" id="cd00833">
    <property type="entry name" value="PKS"/>
    <property type="match status" value="1"/>
</dbReference>
<evidence type="ECO:0000313" key="5">
    <source>
        <dbReference type="EMBL" id="GHD36626.1"/>
    </source>
</evidence>
<keyword evidence="2" id="KW-0597">Phosphoprotein</keyword>
<dbReference type="SUPFAM" id="SSF55048">
    <property type="entry name" value="Probable ACP-binding domain of malonyl-CoA ACP transacylase"/>
    <property type="match status" value="1"/>
</dbReference>
<dbReference type="PANTHER" id="PTHR43775:SF37">
    <property type="entry name" value="SI:DKEY-61P9.11"/>
    <property type="match status" value="1"/>
</dbReference>
<dbReference type="InterPro" id="IPR016036">
    <property type="entry name" value="Malonyl_transacylase_ACP-bd"/>
</dbReference>
<keyword evidence="1" id="KW-0596">Phosphopantetheine</keyword>
<dbReference type="PROSITE" id="PS52004">
    <property type="entry name" value="KS3_2"/>
    <property type="match status" value="1"/>
</dbReference>
<dbReference type="InterPro" id="IPR001227">
    <property type="entry name" value="Ac_transferase_dom_sf"/>
</dbReference>
<dbReference type="SMART" id="SM00827">
    <property type="entry name" value="PKS_AT"/>
    <property type="match status" value="1"/>
</dbReference>
<dbReference type="InterPro" id="IPR016039">
    <property type="entry name" value="Thiolase-like"/>
</dbReference>
<comment type="caution">
    <text evidence="5">The sequence shown here is derived from an EMBL/GenBank/DDBJ whole genome shotgun (WGS) entry which is preliminary data.</text>
</comment>
<dbReference type="Gene3D" id="3.30.70.3290">
    <property type="match status" value="1"/>
</dbReference>
<dbReference type="GO" id="GO:0071770">
    <property type="term" value="P:DIM/DIP cell wall layer assembly"/>
    <property type="evidence" value="ECO:0007669"/>
    <property type="project" value="TreeGrafter"/>
</dbReference>
<evidence type="ECO:0000256" key="1">
    <source>
        <dbReference type="ARBA" id="ARBA00022450"/>
    </source>
</evidence>
<accession>A0A918XKM7</accession>
<dbReference type="Pfam" id="PF16197">
    <property type="entry name" value="KAsynt_C_assoc"/>
    <property type="match status" value="1"/>
</dbReference>
<dbReference type="Proteomes" id="UP000654947">
    <property type="component" value="Unassembled WGS sequence"/>
</dbReference>
<evidence type="ECO:0000256" key="2">
    <source>
        <dbReference type="ARBA" id="ARBA00022553"/>
    </source>
</evidence>
<keyword evidence="6" id="KW-1185">Reference proteome</keyword>
<dbReference type="EMBL" id="BMXL01000040">
    <property type="protein sequence ID" value="GHD36626.1"/>
    <property type="molecule type" value="Genomic_DNA"/>
</dbReference>
<reference evidence="5 6" key="1">
    <citation type="journal article" date="2014" name="Int. J. Syst. Evol. Microbiol.">
        <title>Complete genome sequence of Corynebacterium casei LMG S-19264T (=DSM 44701T), isolated from a smear-ripened cheese.</title>
        <authorList>
            <consortium name="US DOE Joint Genome Institute (JGI-PGF)"/>
            <person name="Walter F."/>
            <person name="Albersmeier A."/>
            <person name="Kalinowski J."/>
            <person name="Ruckert C."/>
        </authorList>
    </citation>
    <scope>NUCLEOTIDE SEQUENCE [LARGE SCALE GENOMIC DNA]</scope>
    <source>
        <strain evidence="5 6">KCTC 19473</strain>
    </source>
</reference>
<dbReference type="SMART" id="SM00825">
    <property type="entry name" value="PKS_KS"/>
    <property type="match status" value="1"/>
</dbReference>
<gene>
    <name evidence="5" type="ORF">GCM10007147_44110</name>
</gene>
<dbReference type="SUPFAM" id="SSF53901">
    <property type="entry name" value="Thiolase-like"/>
    <property type="match status" value="1"/>
</dbReference>
<dbReference type="SUPFAM" id="SSF52151">
    <property type="entry name" value="FabD/lysophospholipase-like"/>
    <property type="match status" value="1"/>
</dbReference>
<name>A0A918XKM7_9ACTN</name>
<sequence>MSRPESRAAALTGIGVRLPGPTGEPVRGPHQLWNTLLSGASALGRYPHHRWEHMARRLHPDDRPQSPWPVASLQPPDQVEHTAFHLSAAEAQRLSATQRLVLEVGAEALEDAGLDPATLAGPDTGLYVGSASPDEAVEAFNENARPGLADLSAGGAGMLATPLSRWLDSRGPLLTMDTSCSSSLYALDAARRDLADGRVSTALVIGVNTARTPAVSRAFAHGPVLAPEPVSHPFDTGAEGFVRGEGAVAVVLRNQHEADQDRDRLYALLTHTRTGADGRSAAAGAPSASAQAELLTRTYSEADITPDEIGYLIAHGTATRAGDHAEARALGRVFDRGEHTPLWVGSVKGAFGHSEGAAGLLGVVAAALSLHHGHIPPTAGHRVPSPALGRHHLRVPTQQMRWPRAVDSARRAGVTSLGFSGAIAHALLEQAPPPRPGHEDTDQQPAHVWALSATSKAALAEQAGRLHEQLTRPDPPSAARVSAHLARRTDRRGPWRAALVHAPGSNGIAGLEALAQGRAHEALVGPARAGTGRLAWVFGGHGAARPGMGAQLYRADEIFARHMDRAHQALVQHTLAPWHPARGAAQGLAQTQQATWAMQTALAATLAERWELTPEVVVGHSLGEVAAAQVAGALDVDQAARLVVARSELLERVAPTGGMLSLEADSATARALAAAHGVEVAAANAPLLQVLSGPRERLEAVRVQAEQDGYTARELPAAPPAHSRAVEPVLGELADRLGRLRAQPPRVEMVSTVSATSVQDLSTDYWVRQLRAPVDYEAALACVARQGPVLVAELSPHPVLAVPTMRIAARHHLDAQVATLVDGTDAESQGLARLAARAHGHGLTLHQGDGPHPPVELRPRTWRAHTPADWPKTLAGLEPDEACAALAAWVHQCVDELAPGPVRETDRDTVLEELGLNSMHRLILRAEILSHLPPETATAVEQNPTINGISHTLAQTLIRAGDPAARTRVGSS</sequence>
<dbReference type="InterPro" id="IPR050091">
    <property type="entry name" value="PKS_NRPS_Biosynth_Enz"/>
</dbReference>
<evidence type="ECO:0000259" key="4">
    <source>
        <dbReference type="PROSITE" id="PS52004"/>
    </source>
</evidence>
<dbReference type="InterPro" id="IPR032821">
    <property type="entry name" value="PKS_assoc"/>
</dbReference>
<dbReference type="InterPro" id="IPR014031">
    <property type="entry name" value="Ketoacyl_synth_C"/>
</dbReference>
<dbReference type="RefSeq" id="WP_193518660.1">
    <property type="nucleotide sequence ID" value="NZ_BMXL01000040.1"/>
</dbReference>
<protein>
    <recommendedName>
        <fullName evidence="4">Ketosynthase family 3 (KS3) domain-containing protein</fullName>
    </recommendedName>
</protein>
<feature type="domain" description="Ketosynthase family 3 (KS3)" evidence="4">
    <location>
        <begin position="6"/>
        <end position="430"/>
    </location>
</feature>
<dbReference type="Pfam" id="PF00698">
    <property type="entry name" value="Acyl_transf_1"/>
    <property type="match status" value="1"/>
</dbReference>
<dbReference type="InterPro" id="IPR014043">
    <property type="entry name" value="Acyl_transferase_dom"/>
</dbReference>
<dbReference type="GO" id="GO:0004312">
    <property type="term" value="F:fatty acid synthase activity"/>
    <property type="evidence" value="ECO:0007669"/>
    <property type="project" value="TreeGrafter"/>
</dbReference>
<feature type="region of interest" description="Disordered" evidence="3">
    <location>
        <begin position="1"/>
        <end position="23"/>
    </location>
</feature>
<dbReference type="InterPro" id="IPR016035">
    <property type="entry name" value="Acyl_Trfase/lysoPLipase"/>
</dbReference>
<dbReference type="GO" id="GO:0006633">
    <property type="term" value="P:fatty acid biosynthetic process"/>
    <property type="evidence" value="ECO:0007669"/>
    <property type="project" value="TreeGrafter"/>
</dbReference>
<dbReference type="InterPro" id="IPR020841">
    <property type="entry name" value="PKS_Beta-ketoAc_synthase_dom"/>
</dbReference>
<dbReference type="InterPro" id="IPR014030">
    <property type="entry name" value="Ketoacyl_synth_N"/>
</dbReference>